<dbReference type="Pfam" id="PF13847">
    <property type="entry name" value="Methyltransf_31"/>
    <property type="match status" value="1"/>
</dbReference>
<sequence>MGGLSYGQSEYWDRRYTEQQELHYEWFPEAIEKMIAVVKGQKPGPLLELGCGSSVLAVRLFQDTACRPILAVDISQAAIQKCKSSAPRASELTFTTMDCCNLEVPDNSWDFVIDKGTMDAVDCADKTAAMVREVARVLRPGGHFLMASCREPLQRTAQLQQFFTMKDFTEMWGSNNQRTPCPDVYMYHFVPKEADPGP</sequence>
<keyword evidence="2" id="KW-0489">Methyltransferase</keyword>
<protein>
    <recommendedName>
        <fullName evidence="4">Methyltransferase domain-containing protein</fullName>
    </recommendedName>
</protein>
<feature type="domain" description="Methyltransferase" evidence="4">
    <location>
        <begin position="46"/>
        <end position="166"/>
    </location>
</feature>
<organism evidence="5 6">
    <name type="scientific">Symbiochloris irregularis</name>
    <dbReference type="NCBI Taxonomy" id="706552"/>
    <lineage>
        <taxon>Eukaryota</taxon>
        <taxon>Viridiplantae</taxon>
        <taxon>Chlorophyta</taxon>
        <taxon>core chlorophytes</taxon>
        <taxon>Trebouxiophyceae</taxon>
        <taxon>Trebouxiales</taxon>
        <taxon>Trebouxiaceae</taxon>
        <taxon>Symbiochloris</taxon>
    </lineage>
</organism>
<dbReference type="InterPro" id="IPR025714">
    <property type="entry name" value="Methyltranfer_dom"/>
</dbReference>
<evidence type="ECO:0000256" key="3">
    <source>
        <dbReference type="ARBA" id="ARBA00022679"/>
    </source>
</evidence>
<reference evidence="5 6" key="1">
    <citation type="journal article" date="2024" name="Nat. Commun.">
        <title>Phylogenomics reveals the evolutionary origins of lichenization in chlorophyte algae.</title>
        <authorList>
            <person name="Puginier C."/>
            <person name="Libourel C."/>
            <person name="Otte J."/>
            <person name="Skaloud P."/>
            <person name="Haon M."/>
            <person name="Grisel S."/>
            <person name="Petersen M."/>
            <person name="Berrin J.G."/>
            <person name="Delaux P.M."/>
            <person name="Dal Grande F."/>
            <person name="Keller J."/>
        </authorList>
    </citation>
    <scope>NUCLEOTIDE SEQUENCE [LARGE SCALE GENOMIC DNA]</scope>
    <source>
        <strain evidence="5 6">SAG 2036</strain>
    </source>
</reference>
<dbReference type="AlphaFoldDB" id="A0AAW1NH02"/>
<name>A0AAW1NH02_9CHLO</name>
<dbReference type="PANTHER" id="PTHR12176">
    <property type="entry name" value="SAM-DEPENDENT METHYLTRANSFERASE SUPERFAMILY PROTEIN"/>
    <property type="match status" value="1"/>
</dbReference>
<dbReference type="SUPFAM" id="SSF53335">
    <property type="entry name" value="S-adenosyl-L-methionine-dependent methyltransferases"/>
    <property type="match status" value="1"/>
</dbReference>
<keyword evidence="3" id="KW-0808">Transferase</keyword>
<comment type="similarity">
    <text evidence="1">Belongs to the methyltransferase superfamily.</text>
</comment>
<evidence type="ECO:0000256" key="1">
    <source>
        <dbReference type="ARBA" id="ARBA00008361"/>
    </source>
</evidence>
<gene>
    <name evidence="5" type="ORF">WJX73_008053</name>
</gene>
<evidence type="ECO:0000313" key="5">
    <source>
        <dbReference type="EMBL" id="KAK9786277.1"/>
    </source>
</evidence>
<dbReference type="InterPro" id="IPR029063">
    <property type="entry name" value="SAM-dependent_MTases_sf"/>
</dbReference>
<dbReference type="Gene3D" id="3.40.50.150">
    <property type="entry name" value="Vaccinia Virus protein VP39"/>
    <property type="match status" value="1"/>
</dbReference>
<evidence type="ECO:0000259" key="4">
    <source>
        <dbReference type="Pfam" id="PF13847"/>
    </source>
</evidence>
<accession>A0AAW1NH02</accession>
<proteinExistence type="inferred from homology"/>
<dbReference type="GO" id="GO:0032259">
    <property type="term" value="P:methylation"/>
    <property type="evidence" value="ECO:0007669"/>
    <property type="project" value="UniProtKB-KW"/>
</dbReference>
<dbReference type="InterPro" id="IPR051419">
    <property type="entry name" value="Lys/N-term_MeTrsfase_sf"/>
</dbReference>
<dbReference type="EMBL" id="JALJOQ010000277">
    <property type="protein sequence ID" value="KAK9786277.1"/>
    <property type="molecule type" value="Genomic_DNA"/>
</dbReference>
<dbReference type="Proteomes" id="UP001465755">
    <property type="component" value="Unassembled WGS sequence"/>
</dbReference>
<evidence type="ECO:0000256" key="2">
    <source>
        <dbReference type="ARBA" id="ARBA00022603"/>
    </source>
</evidence>
<dbReference type="CDD" id="cd02440">
    <property type="entry name" value="AdoMet_MTases"/>
    <property type="match status" value="1"/>
</dbReference>
<keyword evidence="6" id="KW-1185">Reference proteome</keyword>
<evidence type="ECO:0000313" key="6">
    <source>
        <dbReference type="Proteomes" id="UP001465755"/>
    </source>
</evidence>
<dbReference type="GO" id="GO:0008168">
    <property type="term" value="F:methyltransferase activity"/>
    <property type="evidence" value="ECO:0007669"/>
    <property type="project" value="UniProtKB-KW"/>
</dbReference>
<comment type="caution">
    <text evidence="5">The sequence shown here is derived from an EMBL/GenBank/DDBJ whole genome shotgun (WGS) entry which is preliminary data.</text>
</comment>